<proteinExistence type="inferred from homology"/>
<dbReference type="EMBL" id="JBEZFP010000001">
    <property type="protein sequence ID" value="MEU8132019.1"/>
    <property type="molecule type" value="Genomic_DNA"/>
</dbReference>
<keyword evidence="5" id="KW-1185">Reference proteome</keyword>
<dbReference type="InterPro" id="IPR003325">
    <property type="entry name" value="TerD"/>
</dbReference>
<dbReference type="InterPro" id="IPR002035">
    <property type="entry name" value="VWF_A"/>
</dbReference>
<dbReference type="Gene3D" id="2.60.60.30">
    <property type="entry name" value="sav2460 like domains"/>
    <property type="match status" value="1"/>
</dbReference>
<dbReference type="CDD" id="cd06974">
    <property type="entry name" value="TerD_like"/>
    <property type="match status" value="1"/>
</dbReference>
<evidence type="ECO:0000259" key="3">
    <source>
        <dbReference type="PROSITE" id="PS50234"/>
    </source>
</evidence>
<organism evidence="4 5">
    <name type="scientific">Streptodolium elevatio</name>
    <dbReference type="NCBI Taxonomy" id="3157996"/>
    <lineage>
        <taxon>Bacteria</taxon>
        <taxon>Bacillati</taxon>
        <taxon>Actinomycetota</taxon>
        <taxon>Actinomycetes</taxon>
        <taxon>Kitasatosporales</taxon>
        <taxon>Streptomycetaceae</taxon>
        <taxon>Streptodolium</taxon>
    </lineage>
</organism>
<reference evidence="4 5" key="1">
    <citation type="submission" date="2024-06" db="EMBL/GenBank/DDBJ databases">
        <title>The Natural Products Discovery Center: Release of the First 8490 Sequenced Strains for Exploring Actinobacteria Biosynthetic Diversity.</title>
        <authorList>
            <person name="Kalkreuter E."/>
            <person name="Kautsar S.A."/>
            <person name="Yang D."/>
            <person name="Bader C.D."/>
            <person name="Teijaro C.N."/>
            <person name="Fluegel L."/>
            <person name="Davis C.M."/>
            <person name="Simpson J.R."/>
            <person name="Lauterbach L."/>
            <person name="Steele A.D."/>
            <person name="Gui C."/>
            <person name="Meng S."/>
            <person name="Li G."/>
            <person name="Viehrig K."/>
            <person name="Ye F."/>
            <person name="Su P."/>
            <person name="Kiefer A.F."/>
            <person name="Nichols A."/>
            <person name="Cepeda A.J."/>
            <person name="Yan W."/>
            <person name="Fan B."/>
            <person name="Jiang Y."/>
            <person name="Adhikari A."/>
            <person name="Zheng C.-J."/>
            <person name="Schuster L."/>
            <person name="Cowan T.M."/>
            <person name="Smanski M.J."/>
            <person name="Chevrette M.G."/>
            <person name="De Carvalho L.P.S."/>
            <person name="Shen B."/>
        </authorList>
    </citation>
    <scope>NUCLEOTIDE SEQUENCE [LARGE SCALE GENOMIC DNA]</scope>
    <source>
        <strain evidence="4 5">NPDC048946</strain>
    </source>
</reference>
<dbReference type="RefSeq" id="WP_358347144.1">
    <property type="nucleotide sequence ID" value="NZ_JBEZFP010000001.1"/>
</dbReference>
<evidence type="ECO:0000313" key="5">
    <source>
        <dbReference type="Proteomes" id="UP001551482"/>
    </source>
</evidence>
<dbReference type="InterPro" id="IPR051324">
    <property type="entry name" value="Stress/Tellurium_Resist"/>
</dbReference>
<accession>A0ABV3DAI2</accession>
<dbReference type="SUPFAM" id="SSF53300">
    <property type="entry name" value="vWA-like"/>
    <property type="match status" value="1"/>
</dbReference>
<comment type="caution">
    <text evidence="4">The sequence shown here is derived from an EMBL/GenBank/DDBJ whole genome shotgun (WGS) entry which is preliminary data.</text>
</comment>
<name>A0ABV3DAI2_9ACTN</name>
<sequence length="515" mass="53795">MTTLIAGANVPVPAGDLTLVVRWAAGAHGYGGSAVDASALLVTAAGRVRSDDDFVFYNQPQAAGGAVAHHVGRAGTEYLAVRPADLPDTIDRVVVAASVHAGTFGSVTGLALDLVDASGTQLATYPVEARGTETVLVLGEIYRRQGGWKLRAIGQGYDSGLAGLASDYGVTIAEDDADAAAQQAAPVPAPAPAPVPAPTPAPAPAFGVPAPAAPGFHVPPAAAPPAQPTAPPGVLPVTPPAPAGGWVAPAYADDTTMRLPNPATDPDTAGLPPTMGSLVSLRKETVRVTLEKKGITGVRARVAVVLDRSGSMRQLYGGGTVGRLMERMAPVAAKLDVDGALDAWIFADDFARLPSLRLPDLARWIDANVYISSRHGQLPPLPGGGERYPDHLSGVRGGNNEPLVIRDIMDFYSAQPGDPVLVIFYSDGGVNRSRQISELLTRAAHLPIFWQFVGLGRAEYGILERFDTMPGRIVDNAGFFRVDDFDAVSDAELYDRLLGEFPQWLAAARAQGIVR</sequence>
<evidence type="ECO:0000313" key="4">
    <source>
        <dbReference type="EMBL" id="MEU8132019.1"/>
    </source>
</evidence>
<dbReference type="SMART" id="SM00327">
    <property type="entry name" value="VWA"/>
    <property type="match status" value="1"/>
</dbReference>
<evidence type="ECO:0000256" key="1">
    <source>
        <dbReference type="ARBA" id="ARBA00008775"/>
    </source>
</evidence>
<dbReference type="PANTHER" id="PTHR32097:SF4">
    <property type="entry name" value="GENERAL STRESS PROTEIN 16U"/>
    <property type="match status" value="1"/>
</dbReference>
<protein>
    <submittedName>
        <fullName evidence="4">VWA domain-containing protein</fullName>
    </submittedName>
</protein>
<evidence type="ECO:0000256" key="2">
    <source>
        <dbReference type="SAM" id="MobiDB-lite"/>
    </source>
</evidence>
<dbReference type="Pfam" id="PF02342">
    <property type="entry name" value="TerD"/>
    <property type="match status" value="1"/>
</dbReference>
<dbReference type="InterPro" id="IPR036465">
    <property type="entry name" value="vWFA_dom_sf"/>
</dbReference>
<comment type="similarity">
    <text evidence="1">Belongs to the CAPAB/TerDEXZ family.</text>
</comment>
<dbReference type="PANTHER" id="PTHR32097">
    <property type="entry name" value="CAMP-BINDING PROTEIN 1-RELATED"/>
    <property type="match status" value="1"/>
</dbReference>
<gene>
    <name evidence="4" type="ORF">AB0C36_00760</name>
</gene>
<feature type="compositionally biased region" description="Pro residues" evidence="2">
    <location>
        <begin position="187"/>
        <end position="203"/>
    </location>
</feature>
<dbReference type="InterPro" id="IPR019303">
    <property type="entry name" value="vWA_TerF_C"/>
</dbReference>
<dbReference type="PROSITE" id="PS50234">
    <property type="entry name" value="VWFA"/>
    <property type="match status" value="1"/>
</dbReference>
<feature type="region of interest" description="Disordered" evidence="2">
    <location>
        <begin position="179"/>
        <end position="208"/>
    </location>
</feature>
<dbReference type="Pfam" id="PF10138">
    <property type="entry name" value="vWA-TerF-like"/>
    <property type="match status" value="1"/>
</dbReference>
<feature type="domain" description="VWFA" evidence="3">
    <location>
        <begin position="301"/>
        <end position="497"/>
    </location>
</feature>
<dbReference type="Proteomes" id="UP001551482">
    <property type="component" value="Unassembled WGS sequence"/>
</dbReference>